<evidence type="ECO:0000313" key="3">
    <source>
        <dbReference type="Proteomes" id="UP001214553"/>
    </source>
</evidence>
<feature type="chain" id="PRO_5045072318" description="ATPase" evidence="1">
    <location>
        <begin position="19"/>
        <end position="67"/>
    </location>
</feature>
<evidence type="ECO:0000313" key="2">
    <source>
        <dbReference type="EMBL" id="WEG10497.1"/>
    </source>
</evidence>
<organism evidence="2 3">
    <name type="scientific">Microbacterium horticulturae</name>
    <dbReference type="NCBI Taxonomy" id="3028316"/>
    <lineage>
        <taxon>Bacteria</taxon>
        <taxon>Bacillati</taxon>
        <taxon>Actinomycetota</taxon>
        <taxon>Actinomycetes</taxon>
        <taxon>Micrococcales</taxon>
        <taxon>Microbacteriaceae</taxon>
        <taxon>Microbacterium</taxon>
    </lineage>
</organism>
<dbReference type="Proteomes" id="UP001214553">
    <property type="component" value="Chromosome"/>
</dbReference>
<sequence length="67" mass="7178">MKSLVLFAFGTACGFVLAHVMNKDPRGHEVLAAVDARITEFTDRMGDAYRQEEARLAGAPAGEEPAA</sequence>
<keyword evidence="1" id="KW-0732">Signal</keyword>
<protein>
    <recommendedName>
        <fullName evidence="4">ATPase</fullName>
    </recommendedName>
</protein>
<gene>
    <name evidence="2" type="ORF">PU630_08155</name>
</gene>
<feature type="signal peptide" evidence="1">
    <location>
        <begin position="1"/>
        <end position="18"/>
    </location>
</feature>
<proteinExistence type="predicted"/>
<accession>A0ABY8C330</accession>
<evidence type="ECO:0008006" key="4">
    <source>
        <dbReference type="Google" id="ProtNLM"/>
    </source>
</evidence>
<keyword evidence="3" id="KW-1185">Reference proteome</keyword>
<name>A0ABY8C330_9MICO</name>
<dbReference type="EMBL" id="CP119108">
    <property type="protein sequence ID" value="WEG10497.1"/>
    <property type="molecule type" value="Genomic_DNA"/>
</dbReference>
<dbReference type="RefSeq" id="WP_275279867.1">
    <property type="nucleotide sequence ID" value="NZ_CP119108.1"/>
</dbReference>
<evidence type="ECO:0000256" key="1">
    <source>
        <dbReference type="SAM" id="SignalP"/>
    </source>
</evidence>
<reference evidence="2 3" key="1">
    <citation type="submission" date="2023-03" db="EMBL/GenBank/DDBJ databases">
        <title>Genome sequence of Microbacterium sp. KACC 23027.</title>
        <authorList>
            <person name="Kim S."/>
            <person name="Heo J."/>
            <person name="Kwon S.-W."/>
        </authorList>
    </citation>
    <scope>NUCLEOTIDE SEQUENCE [LARGE SCALE GENOMIC DNA]</scope>
    <source>
        <strain evidence="2 3">KACC 23027</strain>
    </source>
</reference>